<dbReference type="Gene3D" id="3.40.50.1460">
    <property type="match status" value="1"/>
</dbReference>
<dbReference type="NCBIfam" id="NF041121">
    <property type="entry name" value="SAV_2336_NTERM"/>
    <property type="match status" value="1"/>
</dbReference>
<dbReference type="Proteomes" id="UP000594015">
    <property type="component" value="Chromosome"/>
</dbReference>
<evidence type="ECO:0000256" key="1">
    <source>
        <dbReference type="SAM" id="MobiDB-lite"/>
    </source>
</evidence>
<dbReference type="AlphaFoldDB" id="A0AAE7NM62"/>
<dbReference type="InterPro" id="IPR047738">
    <property type="entry name" value="SAV_2336-like_N"/>
</dbReference>
<feature type="compositionally biased region" description="Basic residues" evidence="1">
    <location>
        <begin position="1240"/>
        <end position="1254"/>
    </location>
</feature>
<proteinExistence type="predicted"/>
<sequence length="1254" mass="137990">MQLSDLLRGLRSGGVDLAAEHMLDCFWLAHHVSGKLFDDVEDVQQRTPAVQTQPALGGAAVIERTSEAAAGPRSAAPAQVWADAPSGVGTRRASLGSVPSARALPNRLDFSRALRPFTLRRKSAERSEMDEEQTVDASATIGFPFPILKPSEQRWFTVDLVLEDDPAIPIWRQTLREFFKILHESGAFDDVRFWHLEKRSRATDAEGSGFVLVSQAGARVSTKFVAGSGVARLVLLATHGSSPNWTNGSYDRLLRDWLDTSSVALIYLLPEGDRKRSPLGEPQGLCSAVKPGLPVAQLDVRRYWWTISDETTSPFVPVLDLDPASVHRFAKMQMGLGGSNPVIFLDSSRITSLLPNRANRSESDFEQIISALAVQSPDALRLARLLCTTPFTLPVARLIQEAVLGRDTSPYVLAQVMLSGIVGTAEAAANSDPERTYFEVRAFARRILMRSLRKSEAEAAASELEARVSMHLENIQDRVGRYAVRYLDERGEHSIPDFASAFARVSRALLGDPATAADLKTKAHQFRNRFSERRLADVLDKLRYGRHLPLDPENTEDDAWKALLETGLVRQNSSGEWRLRVGVWEEIAGEPLADDEGEQAPTAPLNTVSQFALVIGAPGVPGMPLIADAHADAQSFVRWLGEIGIAREQVLYLEQPDRIQLLDAVESLAKHAKGAGDHRRVFIYFAGHTVVDGQQQLFLRMGSSEPEDTALSEIVSQSANHGSFDDIVCIIDGEGAPLLGSETIMPLSFVQRIPHPVLPNILTIVAQGFGRRAVAPRSFTAEILDALRTATVNGYVTTRSLTQRLHKRLSSEVSIRLSGNDFTICGPLAAMIPTQGPIRSTWIVTSIGEVKELLAREFRRTGSSRDELDSFELKGPDGGMSLSLFPSKFRMPRADPPQAIIVVGTAYRANESDRSRLLVATEFAREERETLAPSMRLLNAAHRVSYGDDWSRYISIPNTGAPHVAFGTLADMRMERGRSALSAAGFSSGMDEIAELQEEFPQAHLLAVCVLSDAPRQDLTVNRQLASLFVRALVQSLLEPPEQEQGRSSVALDVRQQLERRLTAALAALPQSPAESESELGHVAKLLSRDGKRDIPWMHLEARLAAAYVEVSSRINQAKNLSAAIQHYRRLLEYYPKVERDPLEIARVESHLGDTLLLRSELTESVTDRKAAEACFRRAANYFRAAGRTNEAASLQHRVEVLAGRVQSAFQDGPVTKKTGPRSPRAKKAPSESKSAKSATRARKPKRKIAKKKK</sequence>
<dbReference type="RefSeq" id="WP_092220184.1">
    <property type="nucleotide sequence ID" value="NZ_CP030050.1"/>
</dbReference>
<dbReference type="KEGG" id="barh:WN72_11155"/>
<accession>A0AAE7NM62</accession>
<evidence type="ECO:0000313" key="2">
    <source>
        <dbReference type="EMBL" id="QOZ66811.1"/>
    </source>
</evidence>
<dbReference type="EMBL" id="CP030050">
    <property type="protein sequence ID" value="QOZ66811.1"/>
    <property type="molecule type" value="Genomic_DNA"/>
</dbReference>
<feature type="region of interest" description="Disordered" evidence="1">
    <location>
        <begin position="1210"/>
        <end position="1254"/>
    </location>
</feature>
<protein>
    <recommendedName>
        <fullName evidence="4">Caspase domain-containing protein</fullName>
    </recommendedName>
</protein>
<evidence type="ECO:0000313" key="3">
    <source>
        <dbReference type="Proteomes" id="UP000594015"/>
    </source>
</evidence>
<gene>
    <name evidence="2" type="ORF">WN72_11155</name>
</gene>
<evidence type="ECO:0008006" key="4">
    <source>
        <dbReference type="Google" id="ProtNLM"/>
    </source>
</evidence>
<reference evidence="2 3" key="1">
    <citation type="submission" date="2018-06" db="EMBL/GenBank/DDBJ databases">
        <title>Comparative genomics of Bradyrhizobium nodulating Arachidis hypogaea.</title>
        <authorList>
            <person name="Li Y."/>
        </authorList>
    </citation>
    <scope>NUCLEOTIDE SEQUENCE [LARGE SCALE GENOMIC DNA]</scope>
    <source>
        <strain evidence="2 3">CCBAU 051107</strain>
    </source>
</reference>
<organism evidence="2 3">
    <name type="scientific">Bradyrhizobium arachidis</name>
    <dbReference type="NCBI Taxonomy" id="858423"/>
    <lineage>
        <taxon>Bacteria</taxon>
        <taxon>Pseudomonadati</taxon>
        <taxon>Pseudomonadota</taxon>
        <taxon>Alphaproteobacteria</taxon>
        <taxon>Hyphomicrobiales</taxon>
        <taxon>Nitrobacteraceae</taxon>
        <taxon>Bradyrhizobium</taxon>
    </lineage>
</organism>
<name>A0AAE7NM62_9BRAD</name>